<evidence type="ECO:0000313" key="3">
    <source>
        <dbReference type="Proteomes" id="UP000587527"/>
    </source>
</evidence>
<name>A0A841BYE7_9ACTN</name>
<evidence type="ECO:0000256" key="1">
    <source>
        <dbReference type="SAM" id="MobiDB-lite"/>
    </source>
</evidence>
<organism evidence="2 3">
    <name type="scientific">Allocatelliglobosispora scoriae</name>
    <dbReference type="NCBI Taxonomy" id="643052"/>
    <lineage>
        <taxon>Bacteria</taxon>
        <taxon>Bacillati</taxon>
        <taxon>Actinomycetota</taxon>
        <taxon>Actinomycetes</taxon>
        <taxon>Micromonosporales</taxon>
        <taxon>Micromonosporaceae</taxon>
        <taxon>Allocatelliglobosispora</taxon>
    </lineage>
</organism>
<protein>
    <submittedName>
        <fullName evidence="2">Uncharacterized protein</fullName>
    </submittedName>
</protein>
<keyword evidence="3" id="KW-1185">Reference proteome</keyword>
<evidence type="ECO:0000313" key="2">
    <source>
        <dbReference type="EMBL" id="MBB5873174.1"/>
    </source>
</evidence>
<feature type="region of interest" description="Disordered" evidence="1">
    <location>
        <begin position="147"/>
        <end position="219"/>
    </location>
</feature>
<gene>
    <name evidence="2" type="ORF">F4553_006608</name>
</gene>
<comment type="caution">
    <text evidence="2">The sequence shown here is derived from an EMBL/GenBank/DDBJ whole genome shotgun (WGS) entry which is preliminary data.</text>
</comment>
<proteinExistence type="predicted"/>
<accession>A0A841BYE7</accession>
<sequence length="219" mass="23663">MFSRGAELRSQLAKVLKLLDVLDRRADKMETILMVREPSTVAAADAYEGLRKQVVNAVSERLTHVSQLVQLDSALAHGADVEQLQKLTDSWFEQAGVTRITDPRHPQRGTLFDLVSDGGGAFEIIEPAYIDSLTGRVIRLGRARRLAPAHAAPERPAPTAKAKAAADRAEPDADDAAEDLADERTEDEPDPSGERPKAADRAVNGSAVAAHATDEEADR</sequence>
<dbReference type="RefSeq" id="WP_184843946.1">
    <property type="nucleotide sequence ID" value="NZ_JACHMN010000003.1"/>
</dbReference>
<dbReference type="AlphaFoldDB" id="A0A841BYE7"/>
<feature type="compositionally biased region" description="Acidic residues" evidence="1">
    <location>
        <begin position="172"/>
        <end position="191"/>
    </location>
</feature>
<dbReference type="Proteomes" id="UP000587527">
    <property type="component" value="Unassembled WGS sequence"/>
</dbReference>
<reference evidence="2 3" key="1">
    <citation type="submission" date="2020-08" db="EMBL/GenBank/DDBJ databases">
        <title>Sequencing the genomes of 1000 actinobacteria strains.</title>
        <authorList>
            <person name="Klenk H.-P."/>
        </authorList>
    </citation>
    <scope>NUCLEOTIDE SEQUENCE [LARGE SCALE GENOMIC DNA]</scope>
    <source>
        <strain evidence="2 3">DSM 45362</strain>
    </source>
</reference>
<dbReference type="EMBL" id="JACHMN010000003">
    <property type="protein sequence ID" value="MBB5873174.1"/>
    <property type="molecule type" value="Genomic_DNA"/>
</dbReference>